<dbReference type="SMART" id="SM00317">
    <property type="entry name" value="SET"/>
    <property type="match status" value="1"/>
</dbReference>
<feature type="region of interest" description="Disordered" evidence="18">
    <location>
        <begin position="530"/>
        <end position="552"/>
    </location>
</feature>
<evidence type="ECO:0000313" key="20">
    <source>
        <dbReference type="Proteomes" id="UP001318040"/>
    </source>
</evidence>
<feature type="region of interest" description="Disordered" evidence="18">
    <location>
        <begin position="348"/>
        <end position="381"/>
    </location>
</feature>
<proteinExistence type="predicted"/>
<dbReference type="InterPro" id="IPR025790">
    <property type="entry name" value="Suv4-20_animal"/>
</dbReference>
<keyword evidence="8" id="KW-0808">Transferase</keyword>
<dbReference type="PANTHER" id="PTHR12977:SF4">
    <property type="entry name" value="HISTONE-LYSINE N-METHYLTRANSFERASE KMT5B"/>
    <property type="match status" value="1"/>
</dbReference>
<evidence type="ECO:0000259" key="19">
    <source>
        <dbReference type="PROSITE" id="PS50280"/>
    </source>
</evidence>
<feature type="region of interest" description="Disordered" evidence="18">
    <location>
        <begin position="945"/>
        <end position="965"/>
    </location>
</feature>
<dbReference type="GO" id="GO:0005694">
    <property type="term" value="C:chromosome"/>
    <property type="evidence" value="ECO:0007669"/>
    <property type="project" value="UniProtKB-SubCell"/>
</dbReference>
<evidence type="ECO:0000256" key="4">
    <source>
        <dbReference type="ARBA" id="ARBA00012188"/>
    </source>
</evidence>
<reference evidence="21" key="1">
    <citation type="submission" date="2025-08" db="UniProtKB">
        <authorList>
            <consortium name="RefSeq"/>
        </authorList>
    </citation>
    <scope>IDENTIFICATION</scope>
    <source>
        <tissue evidence="21">Sperm</tissue>
    </source>
</reference>
<evidence type="ECO:0000256" key="5">
    <source>
        <dbReference type="ARBA" id="ARBA00022454"/>
    </source>
</evidence>
<evidence type="ECO:0000256" key="8">
    <source>
        <dbReference type="ARBA" id="ARBA00022679"/>
    </source>
</evidence>
<dbReference type="InterPro" id="IPR046341">
    <property type="entry name" value="SET_dom_sf"/>
</dbReference>
<evidence type="ECO:0000313" key="21">
    <source>
        <dbReference type="RefSeq" id="XP_032815781.1"/>
    </source>
</evidence>
<dbReference type="RefSeq" id="XP_032815781.1">
    <property type="nucleotide sequence ID" value="XM_032959890.1"/>
</dbReference>
<evidence type="ECO:0000256" key="13">
    <source>
        <dbReference type="ARBA" id="ARBA00023242"/>
    </source>
</evidence>
<dbReference type="PROSITE" id="PS50280">
    <property type="entry name" value="SET"/>
    <property type="match status" value="1"/>
</dbReference>
<dbReference type="Gene3D" id="2.170.270.10">
    <property type="entry name" value="SET domain"/>
    <property type="match status" value="1"/>
</dbReference>
<dbReference type="InterPro" id="IPR041938">
    <property type="entry name" value="Hist-Lys_N-MTase_N"/>
</dbReference>
<keyword evidence="7" id="KW-0489">Methyltransferase</keyword>
<dbReference type="Pfam" id="PF00856">
    <property type="entry name" value="SET"/>
    <property type="match status" value="1"/>
</dbReference>
<evidence type="ECO:0000256" key="15">
    <source>
        <dbReference type="ARBA" id="ARBA00031835"/>
    </source>
</evidence>
<dbReference type="EC" id="2.1.1.362" evidence="4"/>
<sequence length="1002" mass="106115">MLRQASASRASPRLLAAVGSGAWDRMCSEGHGSRLTPSTGMSAKELCETDDLATSLVLDQYLGFQTHKMNTRASNSCHALRDTQPRFRPVKGRREELRKVAEQLRVDGDVEKAYRALSAREWPRNHLLHKSIFKEHVLRYLRIFTAESGFEIQQCTRYSSEKNGAKVVATREWKKNEKMELLVGCIAEMTPEEEALLLRHGENDFSVMYSTRKNCAQLWLGPAAFINHDCRPSCKFVSTGRDAACVQVLRDVEPGEEITCYYGDGFFGENNELCECHTCERRSQGAFKPKDGSSEAPSSGLNSAYRLRETDKRLHRLKKSCVGGRDSAGRYSRMSGGTDTQRSARRLLSNAKNAYTPKKTTRKARASANRPPRTAYSSHHGGRLAFLPSGEHLTFDAVELLATAIRLRQPSRLVPRDGRPAPPYRSPAGLRAPAAPCDEFFPCVLLATASPAGPAVPPRLLKRWLSGGGGGGGGSDGRERPRNGLNGLATVGTARLKALLQQALLRQPKVVLIKDPAVERLCRGGRRACDPATGPARVKEPGGHGNGADDGRPVPSPACGALAGCSEVLADAADALSLCKAPLQATEASDAAGGCLPPSPACGTSTGFGAGGRAGALPAEPAVSNARECKARAGEAYGTSVTPPPKRFPLLRIPPAGPGSGSRNVAWEPPGSTAAAVAAAPFSSNLVADIENWMLEGDRDFDSDLLKIVAGAGAATPRSSVGRSTPRPDGDGGGGVGGDGDVDGGDARRRKRSSGRPVRGDGKLLRLSPLKRNASGGGGGGGGRRGSLGTAKSPTPSPPASAELQMGSIAPERRGNSKRRHSADEYQAVLVKSDGVVSTATTTTATAATTQHLEGIDSSTVVRAQLPKVRIVRLSGGLHSAASYGKRGRGCKKLLVYKSIGPTGPTQLRLRLQKRKIRKRSSTRKDVPEADATIAAPVSAGGQAAATVEAQAQRRGGSSQKRGTAGVDVPAFLPFSQPKRLRLILGKESIDIDIMARCQAGI</sequence>
<feature type="domain" description="SET" evidence="19">
    <location>
        <begin position="148"/>
        <end position="263"/>
    </location>
</feature>
<keyword evidence="5" id="KW-0158">Chromosome</keyword>
<keyword evidence="11" id="KW-0805">Transcription regulation</keyword>
<keyword evidence="12" id="KW-0804">Transcription</keyword>
<comment type="catalytic activity">
    <reaction evidence="16">
        <text>N(6),N(6)-dimethyl-L-lysyl(20)-[histone H4] + S-adenosyl-L-methionine = N(6),N(6),N(6)-trimethyl-L-lysyl(20)-[histone H4] + S-adenosyl-L-homocysteine + H(+)</text>
        <dbReference type="Rhea" id="RHEA:61992"/>
        <dbReference type="Rhea" id="RHEA-COMP:15556"/>
        <dbReference type="Rhea" id="RHEA-COMP:15998"/>
        <dbReference type="ChEBI" id="CHEBI:15378"/>
        <dbReference type="ChEBI" id="CHEBI:57856"/>
        <dbReference type="ChEBI" id="CHEBI:59789"/>
        <dbReference type="ChEBI" id="CHEBI:61961"/>
        <dbReference type="ChEBI" id="CHEBI:61976"/>
    </reaction>
    <physiologicalReaction direction="left-to-right" evidence="16">
        <dbReference type="Rhea" id="RHEA:61993"/>
    </physiologicalReaction>
</comment>
<dbReference type="PANTHER" id="PTHR12977">
    <property type="entry name" value="SUPPRESSOR OF VARIEGATION 4-20-RELATED"/>
    <property type="match status" value="1"/>
</dbReference>
<organism evidence="20 21">
    <name type="scientific">Petromyzon marinus</name>
    <name type="common">Sea lamprey</name>
    <dbReference type="NCBI Taxonomy" id="7757"/>
    <lineage>
        <taxon>Eukaryota</taxon>
        <taxon>Metazoa</taxon>
        <taxon>Chordata</taxon>
        <taxon>Craniata</taxon>
        <taxon>Vertebrata</taxon>
        <taxon>Cyclostomata</taxon>
        <taxon>Hyperoartia</taxon>
        <taxon>Petromyzontiformes</taxon>
        <taxon>Petromyzontidae</taxon>
        <taxon>Petromyzon</taxon>
    </lineage>
</organism>
<evidence type="ECO:0000256" key="16">
    <source>
        <dbReference type="ARBA" id="ARBA00048602"/>
    </source>
</evidence>
<dbReference type="AlphaFoldDB" id="A0AAJ7WZH9"/>
<evidence type="ECO:0000256" key="7">
    <source>
        <dbReference type="ARBA" id="ARBA00022603"/>
    </source>
</evidence>
<evidence type="ECO:0000256" key="2">
    <source>
        <dbReference type="ARBA" id="ARBA00004286"/>
    </source>
</evidence>
<evidence type="ECO:0000256" key="18">
    <source>
        <dbReference type="SAM" id="MobiDB-lite"/>
    </source>
</evidence>
<feature type="region of interest" description="Disordered" evidence="18">
    <location>
        <begin position="635"/>
        <end position="668"/>
    </location>
</feature>
<feature type="region of interest" description="Disordered" evidence="18">
    <location>
        <begin position="286"/>
        <end position="307"/>
    </location>
</feature>
<evidence type="ECO:0000256" key="17">
    <source>
        <dbReference type="ARBA" id="ARBA00048710"/>
    </source>
</evidence>
<keyword evidence="20" id="KW-1185">Reference proteome</keyword>
<gene>
    <name evidence="21" type="primary">LOC116945526</name>
</gene>
<dbReference type="Proteomes" id="UP001318040">
    <property type="component" value="Chromosome 24"/>
</dbReference>
<name>A0AAJ7WZH9_PETMA</name>
<dbReference type="GO" id="GO:0005634">
    <property type="term" value="C:nucleus"/>
    <property type="evidence" value="ECO:0007669"/>
    <property type="project" value="UniProtKB-SubCell"/>
</dbReference>
<dbReference type="GO" id="GO:0140944">
    <property type="term" value="F:histone H4K20 monomethyltransferase activity"/>
    <property type="evidence" value="ECO:0007669"/>
    <property type="project" value="UniProtKB-EC"/>
</dbReference>
<dbReference type="GO" id="GO:0140941">
    <property type="term" value="F:histone H4K20me methyltransferase activity"/>
    <property type="evidence" value="ECO:0007669"/>
    <property type="project" value="UniProtKB-EC"/>
</dbReference>
<keyword evidence="9" id="KW-0949">S-adenosyl-L-methionine</keyword>
<feature type="region of interest" description="Disordered" evidence="18">
    <location>
        <begin position="713"/>
        <end position="823"/>
    </location>
</feature>
<evidence type="ECO:0000256" key="6">
    <source>
        <dbReference type="ARBA" id="ARBA00022491"/>
    </source>
</evidence>
<dbReference type="InterPro" id="IPR001214">
    <property type="entry name" value="SET_dom"/>
</dbReference>
<dbReference type="EC" id="2.1.1.361" evidence="3"/>
<evidence type="ECO:0000256" key="9">
    <source>
        <dbReference type="ARBA" id="ARBA00022691"/>
    </source>
</evidence>
<accession>A0AAJ7WZH9</accession>
<dbReference type="GO" id="GO:0032259">
    <property type="term" value="P:methylation"/>
    <property type="evidence" value="ECO:0007669"/>
    <property type="project" value="UniProtKB-KW"/>
</dbReference>
<keyword evidence="13" id="KW-0539">Nucleus</keyword>
<evidence type="ECO:0000256" key="11">
    <source>
        <dbReference type="ARBA" id="ARBA00023015"/>
    </source>
</evidence>
<evidence type="ECO:0000256" key="3">
    <source>
        <dbReference type="ARBA" id="ARBA00012187"/>
    </source>
</evidence>
<evidence type="ECO:0000256" key="12">
    <source>
        <dbReference type="ARBA" id="ARBA00023163"/>
    </source>
</evidence>
<feature type="compositionally biased region" description="Basic and acidic residues" evidence="18">
    <location>
        <begin position="537"/>
        <end position="552"/>
    </location>
</feature>
<evidence type="ECO:0000256" key="1">
    <source>
        <dbReference type="ARBA" id="ARBA00004123"/>
    </source>
</evidence>
<comment type="subcellular location">
    <subcellularLocation>
        <location evidence="2">Chromosome</location>
    </subcellularLocation>
    <subcellularLocation>
        <location evidence="1">Nucleus</location>
    </subcellularLocation>
</comment>
<dbReference type="PROSITE" id="PS51570">
    <property type="entry name" value="SAM_MT43_SUVAR420_2"/>
    <property type="match status" value="1"/>
</dbReference>
<keyword evidence="10" id="KW-0156">Chromatin regulator</keyword>
<comment type="catalytic activity">
    <reaction evidence="17">
        <text>N(6)-methyl-L-lysyl(20)-[histone H4] + S-adenosyl-L-methionine = N(6),N(6)-dimethyl-L-lysyl(20)-[histone H4] + S-adenosyl-L-homocysteine + H(+)</text>
        <dbReference type="Rhea" id="RHEA:60348"/>
        <dbReference type="Rhea" id="RHEA-COMP:15555"/>
        <dbReference type="Rhea" id="RHEA-COMP:15556"/>
        <dbReference type="ChEBI" id="CHEBI:15378"/>
        <dbReference type="ChEBI" id="CHEBI:57856"/>
        <dbReference type="ChEBI" id="CHEBI:59789"/>
        <dbReference type="ChEBI" id="CHEBI:61929"/>
        <dbReference type="ChEBI" id="CHEBI:61976"/>
        <dbReference type="EC" id="2.1.1.362"/>
    </reaction>
    <physiologicalReaction direction="left-to-right" evidence="17">
        <dbReference type="Rhea" id="RHEA:60349"/>
    </physiologicalReaction>
</comment>
<dbReference type="Gene3D" id="1.10.10.1700">
    <property type="entry name" value="Histone-lysine N-methyltransferase"/>
    <property type="match status" value="1"/>
</dbReference>
<protein>
    <recommendedName>
        <fullName evidence="14">[histone H4]-N-methyl-L-lysine20 N-methyltransferase KMT5B</fullName>
        <ecNumber evidence="3">2.1.1.361</ecNumber>
        <ecNumber evidence="4">2.1.1.362</ecNumber>
    </recommendedName>
    <alternativeName>
        <fullName evidence="15">[histone H4]-lysine20 N-methyltransferase KMT5B</fullName>
    </alternativeName>
</protein>
<dbReference type="InterPro" id="IPR039977">
    <property type="entry name" value="Suv4-20/Set9"/>
</dbReference>
<dbReference type="FunFam" id="2.170.270.10:FF:000006">
    <property type="entry name" value="Histone-lysine N-methyltransferase"/>
    <property type="match status" value="1"/>
</dbReference>
<dbReference type="KEGG" id="pmrn:116945526"/>
<dbReference type="SUPFAM" id="SSF82199">
    <property type="entry name" value="SET domain"/>
    <property type="match status" value="1"/>
</dbReference>
<keyword evidence="6" id="KW-0678">Repressor</keyword>
<feature type="compositionally biased region" description="Gly residues" evidence="18">
    <location>
        <begin position="775"/>
        <end position="786"/>
    </location>
</feature>
<dbReference type="FunFam" id="1.10.10.1700:FF:000001">
    <property type="entry name" value="Histone-lysine N-methyltransferase"/>
    <property type="match status" value="1"/>
</dbReference>
<evidence type="ECO:0000256" key="10">
    <source>
        <dbReference type="ARBA" id="ARBA00022853"/>
    </source>
</evidence>
<evidence type="ECO:0000256" key="14">
    <source>
        <dbReference type="ARBA" id="ARBA00031786"/>
    </source>
</evidence>